<reference evidence="6 7" key="1">
    <citation type="submission" date="2011-04" db="EMBL/GenBank/DDBJ databases">
        <authorList>
            <person name="Muzny D."/>
            <person name="Qin X."/>
            <person name="Deng J."/>
            <person name="Jiang H."/>
            <person name="Liu Y."/>
            <person name="Qu J."/>
            <person name="Song X.-Z."/>
            <person name="Zhang L."/>
            <person name="Thornton R."/>
            <person name="Coyle M."/>
            <person name="Francisco L."/>
            <person name="Jackson L."/>
            <person name="Javaid M."/>
            <person name="Korchina V."/>
            <person name="Kovar C."/>
            <person name="Mata R."/>
            <person name="Mathew T."/>
            <person name="Ngo R."/>
            <person name="Nguyen L."/>
            <person name="Nguyen N."/>
            <person name="Okwuonu G."/>
            <person name="Ongeri F."/>
            <person name="Pham C."/>
            <person name="Simmons D."/>
            <person name="Wilczek-Boney K."/>
            <person name="Hale W."/>
            <person name="Jakkamsetti A."/>
            <person name="Pham P."/>
            <person name="Ruth R."/>
            <person name="San Lucas F."/>
            <person name="Warren J."/>
            <person name="Zhang J."/>
            <person name="Zhao Z."/>
            <person name="Zhou C."/>
            <person name="Zhu D."/>
            <person name="Lee S."/>
            <person name="Bess C."/>
            <person name="Blankenburg K."/>
            <person name="Forbes L."/>
            <person name="Fu Q."/>
            <person name="Gubbala S."/>
            <person name="Hirani K."/>
            <person name="Jayaseelan J.C."/>
            <person name="Lara F."/>
            <person name="Munidasa M."/>
            <person name="Palculict T."/>
            <person name="Patil S."/>
            <person name="Pu L.-L."/>
            <person name="Saada N."/>
            <person name="Tang L."/>
            <person name="Weissenberger G."/>
            <person name="Zhu Y."/>
            <person name="Hemphill L."/>
            <person name="Shang Y."/>
            <person name="Youmans B."/>
            <person name="Ayvaz T."/>
            <person name="Ross M."/>
            <person name="Santibanez J."/>
            <person name="Aqrawi P."/>
            <person name="Gross S."/>
            <person name="Joshi V."/>
            <person name="Fowler G."/>
            <person name="Nazareth L."/>
            <person name="Reid J."/>
            <person name="Worley K."/>
            <person name="Petrosino J."/>
            <person name="Highlander S."/>
            <person name="Gibbs R."/>
        </authorList>
    </citation>
    <scope>NUCLEOTIDE SEQUENCE [LARGE SCALE GENOMIC DNA]</scope>
    <source>
        <strain evidence="6 7">2681</strain>
    </source>
</reference>
<organism evidence="6 7">
    <name type="scientific">Sporosarcina newyorkensis 2681</name>
    <dbReference type="NCBI Taxonomy" id="1027292"/>
    <lineage>
        <taxon>Bacteria</taxon>
        <taxon>Bacillati</taxon>
        <taxon>Bacillota</taxon>
        <taxon>Bacilli</taxon>
        <taxon>Bacillales</taxon>
        <taxon>Caryophanaceae</taxon>
        <taxon>Sporosarcina</taxon>
    </lineage>
</organism>
<dbReference type="SUPFAM" id="SSF116734">
    <property type="entry name" value="DNA methylase specificity domain"/>
    <property type="match status" value="2"/>
</dbReference>
<dbReference type="EMBL" id="AFPZ01000111">
    <property type="protein sequence ID" value="EGQ20515.1"/>
    <property type="molecule type" value="Genomic_DNA"/>
</dbReference>
<dbReference type="AlphaFoldDB" id="F9DXK7"/>
<keyword evidence="2" id="KW-0680">Restriction system</keyword>
<comment type="caution">
    <text evidence="6">The sequence shown here is derived from an EMBL/GenBank/DDBJ whole genome shotgun (WGS) entry which is preliminary data.</text>
</comment>
<feature type="domain" description="Type I restriction modification DNA specificity" evidence="5">
    <location>
        <begin position="20"/>
        <end position="193"/>
    </location>
</feature>
<evidence type="ECO:0000256" key="3">
    <source>
        <dbReference type="ARBA" id="ARBA00023125"/>
    </source>
</evidence>
<dbReference type="eggNOG" id="COG0732">
    <property type="taxonomic scope" value="Bacteria"/>
</dbReference>
<dbReference type="PANTHER" id="PTHR30408:SF12">
    <property type="entry name" value="TYPE I RESTRICTION ENZYME MJAVIII SPECIFICITY SUBUNIT"/>
    <property type="match status" value="1"/>
</dbReference>
<dbReference type="GO" id="GO:0003677">
    <property type="term" value="F:DNA binding"/>
    <property type="evidence" value="ECO:0007669"/>
    <property type="project" value="UniProtKB-KW"/>
</dbReference>
<dbReference type="RefSeq" id="WP_009498229.1">
    <property type="nucleotide sequence ID" value="NZ_GL982998.1"/>
</dbReference>
<evidence type="ECO:0000259" key="5">
    <source>
        <dbReference type="Pfam" id="PF01420"/>
    </source>
</evidence>
<dbReference type="PANTHER" id="PTHR30408">
    <property type="entry name" value="TYPE-1 RESTRICTION ENZYME ECOKI SPECIFICITY PROTEIN"/>
    <property type="match status" value="1"/>
</dbReference>
<evidence type="ECO:0000256" key="4">
    <source>
        <dbReference type="SAM" id="Coils"/>
    </source>
</evidence>
<keyword evidence="4" id="KW-0175">Coiled coil</keyword>
<feature type="domain" description="Type I restriction modification DNA specificity" evidence="5">
    <location>
        <begin position="224"/>
        <end position="397"/>
    </location>
</feature>
<dbReference type="Gene3D" id="3.90.220.20">
    <property type="entry name" value="DNA methylase specificity domains"/>
    <property type="match status" value="2"/>
</dbReference>
<protein>
    <submittedName>
        <fullName evidence="6">Restriction modification system DNA specificity subunit</fullName>
    </submittedName>
</protein>
<dbReference type="OrthoDB" id="9795776at2"/>
<dbReference type="Pfam" id="PF01420">
    <property type="entry name" value="Methylase_S"/>
    <property type="match status" value="2"/>
</dbReference>
<accession>F9DXK7</accession>
<evidence type="ECO:0000313" key="7">
    <source>
        <dbReference type="Proteomes" id="UP000005316"/>
    </source>
</evidence>
<dbReference type="InterPro" id="IPR044946">
    <property type="entry name" value="Restrct_endonuc_typeI_TRD_sf"/>
</dbReference>
<dbReference type="Proteomes" id="UP000005316">
    <property type="component" value="Unassembled WGS sequence"/>
</dbReference>
<sequence>MKEKKLVPRRRFEEFQNADAWEQRKLSELGKVTTGKAFSSADFNEDGEYLVITNKDISDSKRSQNTVTDRINTSDDKLISQYKLNGENILVTMDGVNLGKTGMYSNDKALLAQRVGRIQSDQIEFVYQVTSNPEFLSVMRTLSVGNAIKHISLKQIADYTSFVPTNKEEQAKIGSFFANLDDTITLHQRKLEKTKAMKSAYLAEMFPAEGERVPKRRFAGFTGEWKRRRFNEVIELFSGLTYSPNDVNESGTFVLRSSNVQNGEIVDADNVYVNSEIVNSDNVREGDIIVVVRNGSRSLIGKHAQIKKGMDRTVIGAFMTGIRSCQSNFINALLDTQDFKREVDKNLGATINQITNGMFRDMSFLFPDNKEQQLIGEFFKKLDESINNQQQKLDKLKAIKQAYLEEMFV</sequence>
<dbReference type="HOGENOM" id="CLU_021095_0_2_9"/>
<name>F9DXK7_9BACL</name>
<dbReference type="GO" id="GO:0009307">
    <property type="term" value="P:DNA restriction-modification system"/>
    <property type="evidence" value="ECO:0007669"/>
    <property type="project" value="UniProtKB-KW"/>
</dbReference>
<feature type="coiled-coil region" evidence="4">
    <location>
        <begin position="379"/>
        <end position="406"/>
    </location>
</feature>
<comment type="similarity">
    <text evidence="1">Belongs to the type-I restriction system S methylase family.</text>
</comment>
<dbReference type="InterPro" id="IPR052021">
    <property type="entry name" value="Type-I_RS_S_subunit"/>
</dbReference>
<evidence type="ECO:0000256" key="1">
    <source>
        <dbReference type="ARBA" id="ARBA00010923"/>
    </source>
</evidence>
<dbReference type="CDD" id="cd17265">
    <property type="entry name" value="RMtype1_S_Eco4255III-TRD2-CR2_like"/>
    <property type="match status" value="1"/>
</dbReference>
<dbReference type="InterPro" id="IPR000055">
    <property type="entry name" value="Restrct_endonuc_typeI_TRD"/>
</dbReference>
<proteinExistence type="inferred from homology"/>
<evidence type="ECO:0000256" key="2">
    <source>
        <dbReference type="ARBA" id="ARBA00022747"/>
    </source>
</evidence>
<evidence type="ECO:0000313" key="6">
    <source>
        <dbReference type="EMBL" id="EGQ20515.1"/>
    </source>
</evidence>
<gene>
    <name evidence="6" type="ORF">HMPREF9372_3538</name>
</gene>
<keyword evidence="3" id="KW-0238">DNA-binding</keyword>